<sequence length="82" mass="9606">MKTIAIDIRESVFDNETEAIMYVTKDDEVEPSQYIFAIPSISFSWSAKDESELKSFFPFNLFGDKEKEKRLLNEMKKAIRAF</sequence>
<dbReference type="AlphaFoldDB" id="A0A2Z3N8C1"/>
<reference evidence="2" key="1">
    <citation type="submission" date="2018-02" db="EMBL/GenBank/DDBJ databases">
        <title>The complete genome of bacterial strain SGAirxxxx.</title>
        <authorList>
            <person name="Schuster S.C."/>
        </authorList>
    </citation>
    <scope>NUCLEOTIDE SEQUENCE [LARGE SCALE GENOMIC DNA]</scope>
    <source>
        <strain evidence="2">SGAir0734</strain>
    </source>
</reference>
<gene>
    <name evidence="1" type="ORF">C1N76_04475</name>
</gene>
<dbReference type="EMBL" id="CP027303">
    <property type="protein sequence ID" value="AWO73899.1"/>
    <property type="molecule type" value="Genomic_DNA"/>
</dbReference>
<accession>A0A2Z3N8C1</accession>
<organism evidence="1 2">
    <name type="scientific">Geobacillus thermoleovorans</name>
    <name type="common">Bacillus thermoleovorans</name>
    <dbReference type="NCBI Taxonomy" id="33941"/>
    <lineage>
        <taxon>Bacteria</taxon>
        <taxon>Bacillati</taxon>
        <taxon>Bacillota</taxon>
        <taxon>Bacilli</taxon>
        <taxon>Bacillales</taxon>
        <taxon>Anoxybacillaceae</taxon>
        <taxon>Geobacillus</taxon>
        <taxon>Geobacillus thermoleovorans group</taxon>
    </lineage>
</organism>
<dbReference type="RefSeq" id="WP_033016628.1">
    <property type="nucleotide sequence ID" value="NZ_CP027303.2"/>
</dbReference>
<dbReference type="GeneID" id="56927656"/>
<proteinExistence type="predicted"/>
<dbReference type="Proteomes" id="UP000246996">
    <property type="component" value="Chromosome"/>
</dbReference>
<evidence type="ECO:0000313" key="1">
    <source>
        <dbReference type="EMBL" id="AWO73899.1"/>
    </source>
</evidence>
<evidence type="ECO:0000313" key="2">
    <source>
        <dbReference type="Proteomes" id="UP000246996"/>
    </source>
</evidence>
<protein>
    <submittedName>
        <fullName evidence="1">Uncharacterized protein</fullName>
    </submittedName>
</protein>
<name>A0A2Z3N8C1_GEOTH</name>